<evidence type="ECO:0000256" key="8">
    <source>
        <dbReference type="ARBA" id="ARBA00022989"/>
    </source>
</evidence>
<feature type="transmembrane region" description="Helical" evidence="10">
    <location>
        <begin position="164"/>
        <end position="181"/>
    </location>
</feature>
<keyword evidence="7 10" id="KW-0720">Serine protease</keyword>
<comment type="caution">
    <text evidence="10">Lacks conserved residue(s) required for the propagation of feature annotation.</text>
</comment>
<comment type="similarity">
    <text evidence="3 10">Belongs to the peptidase S54 family.</text>
</comment>
<dbReference type="InterPro" id="IPR022764">
    <property type="entry name" value="Peptidase_S54_rhomboid_dom"/>
</dbReference>
<evidence type="ECO:0000256" key="4">
    <source>
        <dbReference type="ARBA" id="ARBA00022670"/>
    </source>
</evidence>
<evidence type="ECO:0000256" key="6">
    <source>
        <dbReference type="ARBA" id="ARBA00022801"/>
    </source>
</evidence>
<organism evidence="12">
    <name type="scientific">Alexandrium catenella</name>
    <name type="common">Red tide dinoflagellate</name>
    <name type="synonym">Gonyaulax catenella</name>
    <dbReference type="NCBI Taxonomy" id="2925"/>
    <lineage>
        <taxon>Eukaryota</taxon>
        <taxon>Sar</taxon>
        <taxon>Alveolata</taxon>
        <taxon>Dinophyceae</taxon>
        <taxon>Gonyaulacales</taxon>
        <taxon>Pyrocystaceae</taxon>
        <taxon>Alexandrium</taxon>
    </lineage>
</organism>
<name>A0A7S1S8D8_ALECA</name>
<dbReference type="AlphaFoldDB" id="A0A7S1S8D8"/>
<dbReference type="InterPro" id="IPR002610">
    <property type="entry name" value="Peptidase_S54_rhomboid-like"/>
</dbReference>
<comment type="function">
    <text evidence="10">Serine protease involved in intramembrane proteolysis.</text>
</comment>
<keyword evidence="6 10" id="KW-0378">Hydrolase</keyword>
<keyword evidence="9 10" id="KW-0472">Membrane</keyword>
<dbReference type="EMBL" id="HBGE01108013">
    <property type="protein sequence ID" value="CAD9187659.1"/>
    <property type="molecule type" value="Transcribed_RNA"/>
</dbReference>
<feature type="transmembrane region" description="Helical" evidence="10">
    <location>
        <begin position="187"/>
        <end position="207"/>
    </location>
</feature>
<dbReference type="SUPFAM" id="SSF144091">
    <property type="entry name" value="Rhomboid-like"/>
    <property type="match status" value="1"/>
</dbReference>
<dbReference type="PANTHER" id="PTHR22936:SF69">
    <property type="entry name" value="RHOMBOID-LIKE PROTEIN"/>
    <property type="match status" value="1"/>
</dbReference>
<reference evidence="12" key="1">
    <citation type="submission" date="2021-01" db="EMBL/GenBank/DDBJ databases">
        <authorList>
            <person name="Corre E."/>
            <person name="Pelletier E."/>
            <person name="Niang G."/>
            <person name="Scheremetjew M."/>
            <person name="Finn R."/>
            <person name="Kale V."/>
            <person name="Holt S."/>
            <person name="Cochrane G."/>
            <person name="Meng A."/>
            <person name="Brown T."/>
            <person name="Cohen L."/>
        </authorList>
    </citation>
    <scope>NUCLEOTIDE SEQUENCE</scope>
    <source>
        <strain evidence="12">OF101</strain>
    </source>
</reference>
<evidence type="ECO:0000256" key="7">
    <source>
        <dbReference type="ARBA" id="ARBA00022825"/>
    </source>
</evidence>
<evidence type="ECO:0000259" key="11">
    <source>
        <dbReference type="Pfam" id="PF01694"/>
    </source>
</evidence>
<keyword evidence="5 10" id="KW-0812">Transmembrane</keyword>
<evidence type="ECO:0000256" key="3">
    <source>
        <dbReference type="ARBA" id="ARBA00009045"/>
    </source>
</evidence>
<evidence type="ECO:0000313" key="12">
    <source>
        <dbReference type="EMBL" id="CAD9187659.1"/>
    </source>
</evidence>
<sequence>MPNMQEEEQFAALIFPGFDSDAFVWQITCLQVADFALSMVLGHNKASPLPCVLYKLGASWGPAIARGQLWRLVTPVMLHANLTHLLFNVFFQLRMGFGMERQFGRQKMMLIYYACGIFGNLTSVIIDPYKLAVGASTAGFGLIGVWLAEILLSWEILGPARERTVIWIVFMLISVTTMSSMTPNMDLWGHIGGAVGGFLLSIVLADMREQDRPAWYPQARVAAGLALALCLTGGVSKVLLFSPRDPIPDCPALLGSFSQAFAR</sequence>
<dbReference type="EC" id="3.4.21.105" evidence="10"/>
<comment type="subcellular location">
    <subcellularLocation>
        <location evidence="2 10">Membrane</location>
        <topology evidence="2 10">Multi-pass membrane protein</topology>
    </subcellularLocation>
</comment>
<dbReference type="Gene3D" id="1.20.1540.10">
    <property type="entry name" value="Rhomboid-like"/>
    <property type="match status" value="1"/>
</dbReference>
<dbReference type="PANTHER" id="PTHR22936">
    <property type="entry name" value="RHOMBOID-RELATED"/>
    <property type="match status" value="1"/>
</dbReference>
<evidence type="ECO:0000256" key="2">
    <source>
        <dbReference type="ARBA" id="ARBA00004141"/>
    </source>
</evidence>
<evidence type="ECO:0000256" key="5">
    <source>
        <dbReference type="ARBA" id="ARBA00022692"/>
    </source>
</evidence>
<feature type="transmembrane region" description="Helical" evidence="10">
    <location>
        <begin position="132"/>
        <end position="152"/>
    </location>
</feature>
<dbReference type="InterPro" id="IPR035952">
    <property type="entry name" value="Rhomboid-like_sf"/>
</dbReference>
<accession>A0A7S1S8D8</accession>
<feature type="transmembrane region" description="Helical" evidence="10">
    <location>
        <begin position="109"/>
        <end position="126"/>
    </location>
</feature>
<gene>
    <name evidence="12" type="ORF">ACAT0790_LOCUS64433</name>
</gene>
<protein>
    <recommendedName>
        <fullName evidence="10">Rhomboid-like protease</fullName>
        <ecNumber evidence="10">3.4.21.105</ecNumber>
    </recommendedName>
</protein>
<evidence type="ECO:0000256" key="9">
    <source>
        <dbReference type="ARBA" id="ARBA00023136"/>
    </source>
</evidence>
<keyword evidence="8 10" id="KW-1133">Transmembrane helix</keyword>
<proteinExistence type="inferred from homology"/>
<keyword evidence="4 10" id="KW-0645">Protease</keyword>
<comment type="catalytic activity">
    <reaction evidence="1 10">
        <text>Cleaves type-1 transmembrane domains using a catalytic dyad composed of serine and histidine that are contributed by different transmembrane domains.</text>
        <dbReference type="EC" id="3.4.21.105"/>
    </reaction>
</comment>
<evidence type="ECO:0000256" key="10">
    <source>
        <dbReference type="RuleBase" id="RU362115"/>
    </source>
</evidence>
<feature type="domain" description="Peptidase S54 rhomboid" evidence="11">
    <location>
        <begin position="66"/>
        <end position="205"/>
    </location>
</feature>
<dbReference type="GO" id="GO:0016020">
    <property type="term" value="C:membrane"/>
    <property type="evidence" value="ECO:0007669"/>
    <property type="project" value="UniProtKB-SubCell"/>
</dbReference>
<dbReference type="GO" id="GO:0006508">
    <property type="term" value="P:proteolysis"/>
    <property type="evidence" value="ECO:0007669"/>
    <property type="project" value="UniProtKB-KW"/>
</dbReference>
<dbReference type="Pfam" id="PF01694">
    <property type="entry name" value="Rhomboid"/>
    <property type="match status" value="1"/>
</dbReference>
<dbReference type="GO" id="GO:0004252">
    <property type="term" value="F:serine-type endopeptidase activity"/>
    <property type="evidence" value="ECO:0007669"/>
    <property type="project" value="InterPro"/>
</dbReference>
<evidence type="ECO:0000256" key="1">
    <source>
        <dbReference type="ARBA" id="ARBA00000156"/>
    </source>
</evidence>